<organism evidence="2 3">
    <name type="scientific">Anaerovirgula multivorans</name>
    <dbReference type="NCBI Taxonomy" id="312168"/>
    <lineage>
        <taxon>Bacteria</taxon>
        <taxon>Bacillati</taxon>
        <taxon>Bacillota</taxon>
        <taxon>Clostridia</taxon>
        <taxon>Peptostreptococcales</taxon>
        <taxon>Natronincolaceae</taxon>
        <taxon>Anaerovirgula</taxon>
    </lineage>
</organism>
<dbReference type="AlphaFoldDB" id="A0A239A601"/>
<keyword evidence="1" id="KW-1133">Transmembrane helix</keyword>
<evidence type="ECO:0000256" key="1">
    <source>
        <dbReference type="SAM" id="Phobius"/>
    </source>
</evidence>
<gene>
    <name evidence="2" type="ORF">SAMN05446037_1001366</name>
</gene>
<reference evidence="2 3" key="1">
    <citation type="submission" date="2017-06" db="EMBL/GenBank/DDBJ databases">
        <authorList>
            <person name="Kim H.J."/>
            <person name="Triplett B.A."/>
        </authorList>
    </citation>
    <scope>NUCLEOTIDE SEQUENCE [LARGE SCALE GENOMIC DNA]</scope>
    <source>
        <strain evidence="2 3">SCA</strain>
    </source>
</reference>
<keyword evidence="1" id="KW-0812">Transmembrane</keyword>
<keyword evidence="3" id="KW-1185">Reference proteome</keyword>
<dbReference type="EMBL" id="FZOJ01000001">
    <property type="protein sequence ID" value="SNR91086.1"/>
    <property type="molecule type" value="Genomic_DNA"/>
</dbReference>
<dbReference type="Pfam" id="PF18910">
    <property type="entry name" value="DUF5665"/>
    <property type="match status" value="1"/>
</dbReference>
<dbReference type="Proteomes" id="UP000198304">
    <property type="component" value="Unassembled WGS sequence"/>
</dbReference>
<proteinExistence type="predicted"/>
<accession>A0A239A601</accession>
<dbReference type="OrthoDB" id="1634137at2"/>
<protein>
    <submittedName>
        <fullName evidence="2">Uncharacterized protein</fullName>
    </submittedName>
</protein>
<evidence type="ECO:0000313" key="2">
    <source>
        <dbReference type="EMBL" id="SNR91086.1"/>
    </source>
</evidence>
<feature type="transmembrane region" description="Helical" evidence="1">
    <location>
        <begin position="40"/>
        <end position="73"/>
    </location>
</feature>
<keyword evidence="1" id="KW-0472">Membrane</keyword>
<name>A0A239A601_9FIRM</name>
<dbReference type="RefSeq" id="WP_089281143.1">
    <property type="nucleotide sequence ID" value="NZ_FZOJ01000001.1"/>
</dbReference>
<sequence>MPNNKKKPNIGDKLENLSRKMDNMRIAEYVEMNSNPKRLIFMNFLLGLVRGIGMGIGFTLLTGLIIALLAYILKSWVNLPVIGKLIADLIDIIENYR</sequence>
<dbReference type="InterPro" id="IPR043723">
    <property type="entry name" value="DUF5665"/>
</dbReference>
<evidence type="ECO:0000313" key="3">
    <source>
        <dbReference type="Proteomes" id="UP000198304"/>
    </source>
</evidence>